<organism evidence="1 2">
    <name type="scientific">Bacillus mycoides</name>
    <dbReference type="NCBI Taxonomy" id="1405"/>
    <lineage>
        <taxon>Bacteria</taxon>
        <taxon>Bacillati</taxon>
        <taxon>Bacillota</taxon>
        <taxon>Bacilli</taxon>
        <taxon>Bacillales</taxon>
        <taxon>Bacillaceae</taxon>
        <taxon>Bacillus</taxon>
        <taxon>Bacillus cereus group</taxon>
    </lineage>
</organism>
<evidence type="ECO:0000313" key="1">
    <source>
        <dbReference type="EMBL" id="VXC85793.1"/>
    </source>
</evidence>
<reference evidence="1 2" key="1">
    <citation type="submission" date="2019-10" db="EMBL/GenBank/DDBJ databases">
        <authorList>
            <person name="Karimi E."/>
        </authorList>
    </citation>
    <scope>NUCLEOTIDE SEQUENCE [LARGE SCALE GENOMIC DNA]</scope>
    <source>
        <strain evidence="1">Bacillus sp. 71</strain>
    </source>
</reference>
<dbReference type="Proteomes" id="UP000437562">
    <property type="component" value="Unassembled WGS sequence"/>
</dbReference>
<gene>
    <name evidence="1" type="ORF">BACI71_90022</name>
</gene>
<accession>A0A654BXZ2</accession>
<evidence type="ECO:0000313" key="2">
    <source>
        <dbReference type="Proteomes" id="UP000437562"/>
    </source>
</evidence>
<protein>
    <submittedName>
        <fullName evidence="1">Uncharacterized protein</fullName>
    </submittedName>
</protein>
<dbReference type="EMBL" id="CABWMC010000034">
    <property type="protein sequence ID" value="VXC85793.1"/>
    <property type="molecule type" value="Genomic_DNA"/>
</dbReference>
<sequence>MKLNLYKLSLMDMGYHPTSNKKYKLSYIDMKKRWFCYFK</sequence>
<dbReference type="AlphaFoldDB" id="A0A654BXZ2"/>
<name>A0A654BXZ2_BACMY</name>
<proteinExistence type="predicted"/>